<evidence type="ECO:0000259" key="1">
    <source>
        <dbReference type="Pfam" id="PF12705"/>
    </source>
</evidence>
<name>A0A1G2I1X0_9BACT</name>
<proteinExistence type="predicted"/>
<feature type="domain" description="PD-(D/E)XK endonuclease-like" evidence="1">
    <location>
        <begin position="98"/>
        <end position="243"/>
    </location>
</feature>
<sequence length="258" mass="30151">MMQKRKSNLYKPNSKEPFNVSRSKIDFFLECAQCFWLDRRLGITRPDMPGWSLNSAVDSLLKNEFDVLREKKQPHALMLQYNIHAVPFSHPDLAVWRDDNNKKIGASFFHKETNLNICGIVDDIWQNTKTEQLHIVDYKSTSTDYPISLDSQYKLGYKRQMEVYQWIFKHLGFDVSETGYFLFANAYKNRPGFHGKLEFETTIIPYQGNDAWIDKTVVDIKKCLDSDNIPESGTDCQHCAYRKLIQNESLKTQMSLIN</sequence>
<dbReference type="EMBL" id="MHOT01000018">
    <property type="protein sequence ID" value="OGZ68812.1"/>
    <property type="molecule type" value="Genomic_DNA"/>
</dbReference>
<gene>
    <name evidence="2" type="ORF">A3D44_02340</name>
</gene>
<organism evidence="2 3">
    <name type="scientific">Candidatus Staskawiczbacteria bacterium RIFCSPHIGHO2_02_FULL_42_22</name>
    <dbReference type="NCBI Taxonomy" id="1802207"/>
    <lineage>
        <taxon>Bacteria</taxon>
        <taxon>Candidatus Staskawicziibacteriota</taxon>
    </lineage>
</organism>
<comment type="caution">
    <text evidence="2">The sequence shown here is derived from an EMBL/GenBank/DDBJ whole genome shotgun (WGS) entry which is preliminary data.</text>
</comment>
<reference evidence="2 3" key="1">
    <citation type="journal article" date="2016" name="Nat. Commun.">
        <title>Thousands of microbial genomes shed light on interconnected biogeochemical processes in an aquifer system.</title>
        <authorList>
            <person name="Anantharaman K."/>
            <person name="Brown C.T."/>
            <person name="Hug L.A."/>
            <person name="Sharon I."/>
            <person name="Castelle C.J."/>
            <person name="Probst A.J."/>
            <person name="Thomas B.C."/>
            <person name="Singh A."/>
            <person name="Wilkins M.J."/>
            <person name="Karaoz U."/>
            <person name="Brodie E.L."/>
            <person name="Williams K.H."/>
            <person name="Hubbard S.S."/>
            <person name="Banfield J.F."/>
        </authorList>
    </citation>
    <scope>NUCLEOTIDE SEQUENCE [LARGE SCALE GENOMIC DNA]</scope>
</reference>
<accession>A0A1G2I1X0</accession>
<dbReference type="Proteomes" id="UP000178820">
    <property type="component" value="Unassembled WGS sequence"/>
</dbReference>
<evidence type="ECO:0000313" key="3">
    <source>
        <dbReference type="Proteomes" id="UP000178820"/>
    </source>
</evidence>
<dbReference type="Gene3D" id="3.90.320.10">
    <property type="match status" value="1"/>
</dbReference>
<evidence type="ECO:0000313" key="2">
    <source>
        <dbReference type="EMBL" id="OGZ68812.1"/>
    </source>
</evidence>
<dbReference type="Pfam" id="PF12705">
    <property type="entry name" value="PDDEXK_1"/>
    <property type="match status" value="1"/>
</dbReference>
<dbReference type="InterPro" id="IPR038726">
    <property type="entry name" value="PDDEXK_AddAB-type"/>
</dbReference>
<protein>
    <recommendedName>
        <fullName evidence="1">PD-(D/E)XK endonuclease-like domain-containing protein</fullName>
    </recommendedName>
</protein>
<dbReference type="InterPro" id="IPR011604">
    <property type="entry name" value="PDDEXK-like_dom_sf"/>
</dbReference>
<dbReference type="STRING" id="1802207.A3D44_02340"/>
<dbReference type="AlphaFoldDB" id="A0A1G2I1X0"/>